<organism evidence="2">
    <name type="scientific">Zea mays</name>
    <name type="common">Maize</name>
    <dbReference type="NCBI Taxonomy" id="4577"/>
    <lineage>
        <taxon>Eukaryota</taxon>
        <taxon>Viridiplantae</taxon>
        <taxon>Streptophyta</taxon>
        <taxon>Embryophyta</taxon>
        <taxon>Tracheophyta</taxon>
        <taxon>Spermatophyta</taxon>
        <taxon>Magnoliopsida</taxon>
        <taxon>Liliopsida</taxon>
        <taxon>Poales</taxon>
        <taxon>Poaceae</taxon>
        <taxon>PACMAD clade</taxon>
        <taxon>Panicoideae</taxon>
        <taxon>Andropogonodae</taxon>
        <taxon>Andropogoneae</taxon>
        <taxon>Tripsacinae</taxon>
        <taxon>Zea</taxon>
    </lineage>
</organism>
<evidence type="ECO:0000313" key="2">
    <source>
        <dbReference type="EMBL" id="ACR35057.1"/>
    </source>
</evidence>
<reference evidence="2" key="1">
    <citation type="journal article" date="2009" name="PLoS Genet.">
        <title>Sequencing, mapping, and analysis of 27,455 maize full-length cDNAs.</title>
        <authorList>
            <person name="Soderlund C."/>
            <person name="Descour A."/>
            <person name="Kudrna D."/>
            <person name="Bomhoff M."/>
            <person name="Boyd L."/>
            <person name="Currie J."/>
            <person name="Angelova A."/>
            <person name="Collura K."/>
            <person name="Wissotski M."/>
            <person name="Ashley E."/>
            <person name="Morrow D."/>
            <person name="Fernandes J."/>
            <person name="Walbot V."/>
            <person name="Yu Y."/>
        </authorList>
    </citation>
    <scope>NUCLEOTIDE SEQUENCE</scope>
    <source>
        <strain evidence="2">B73</strain>
    </source>
</reference>
<name>C4J1K7_MAIZE</name>
<proteinExistence type="evidence at transcript level"/>
<feature type="region of interest" description="Disordered" evidence="1">
    <location>
        <begin position="1"/>
        <end position="112"/>
    </location>
</feature>
<sequence length="250" mass="27163">MGRAGTCPAPGPTESSGGRAHGHAMTKDAAAPSELPLPGTAVRSLHLTPTTRRPCSCRRHPPSSNSSGPRPRPPSRSLPRRRHGVPRPADRRCSHCSRRSAPAAGPGYQNSSNYVQKKKREMLVPACAYHVEEAGPALLLPHAALPEEELLRVAGDLRRGPRRHVAPGDASPVALAQLVQAGKELPVLLLAPWNSWRRRYISRVLFLFRNISCYRPTQQGLNNVQGSTSISQSQLLHCYLQLKGCSISGR</sequence>
<dbReference type="AlphaFoldDB" id="C4J1K7"/>
<reference evidence="2" key="2">
    <citation type="submission" date="2012-06" db="EMBL/GenBank/DDBJ databases">
        <authorList>
            <person name="Yu Y."/>
            <person name="Currie J."/>
            <person name="Lomeli R."/>
            <person name="Angelova A."/>
            <person name="Collura K."/>
            <person name="Wissotski M."/>
            <person name="Campos D."/>
            <person name="Kudrna D."/>
            <person name="Golser W."/>
            <person name="Ashely E."/>
            <person name="Descour A."/>
            <person name="Fernandes J."/>
            <person name="Soderlund C."/>
            <person name="Walbot V."/>
        </authorList>
    </citation>
    <scope>NUCLEOTIDE SEQUENCE</scope>
    <source>
        <strain evidence="2">B73</strain>
    </source>
</reference>
<dbReference type="EMBL" id="BT084704">
    <property type="protein sequence ID" value="ACR35057.1"/>
    <property type="molecule type" value="mRNA"/>
</dbReference>
<protein>
    <submittedName>
        <fullName evidence="2">Uncharacterized protein</fullName>
    </submittedName>
</protein>
<accession>C4J1K7</accession>
<evidence type="ECO:0000256" key="1">
    <source>
        <dbReference type="SAM" id="MobiDB-lite"/>
    </source>
</evidence>